<keyword evidence="2" id="KW-1185">Reference proteome</keyword>
<dbReference type="Pfam" id="PF07366">
    <property type="entry name" value="SnoaL"/>
    <property type="match status" value="1"/>
</dbReference>
<dbReference type="OrthoDB" id="4774596at2"/>
<proteinExistence type="predicted"/>
<dbReference type="Proteomes" id="UP000199421">
    <property type="component" value="Unassembled WGS sequence"/>
</dbReference>
<dbReference type="InterPro" id="IPR009959">
    <property type="entry name" value="Cyclase_SnoaL-like"/>
</dbReference>
<organism evidence="1 2">
    <name type="scientific">Olivibacter domesticus</name>
    <name type="common">Pseudosphingobacterium domesticum</name>
    <dbReference type="NCBI Taxonomy" id="407022"/>
    <lineage>
        <taxon>Bacteria</taxon>
        <taxon>Pseudomonadati</taxon>
        <taxon>Bacteroidota</taxon>
        <taxon>Sphingobacteriia</taxon>
        <taxon>Sphingobacteriales</taxon>
        <taxon>Sphingobacteriaceae</taxon>
        <taxon>Olivibacter</taxon>
    </lineage>
</organism>
<name>A0A1H7MX75_OLID1</name>
<dbReference type="STRING" id="407022.SAMN05661044_02161"/>
<dbReference type="AlphaFoldDB" id="A0A1H7MX75"/>
<dbReference type="RefSeq" id="WP_093323340.1">
    <property type="nucleotide sequence ID" value="NZ_FOAF01000001.1"/>
</dbReference>
<gene>
    <name evidence="1" type="ORF">SAMN05661044_02161</name>
</gene>
<evidence type="ECO:0008006" key="3">
    <source>
        <dbReference type="Google" id="ProtNLM"/>
    </source>
</evidence>
<protein>
    <recommendedName>
        <fullName evidence="3">SnoaL-like polyketide cyclase</fullName>
    </recommendedName>
</protein>
<sequence length="133" mass="15105">MRSQLEHIARQWISLWCSPVNWALFDELHADHFEDCSSAGRSNTKAGFASGLREMIHAFPDLITTVEDLVIDEQQARVAVRWRAQGTNKSIFLGHGPTNKRSVITGIEIIEVADNQIVRRWGEWDISLFNSSV</sequence>
<dbReference type="InterPro" id="IPR032710">
    <property type="entry name" value="NTF2-like_dom_sf"/>
</dbReference>
<reference evidence="2" key="1">
    <citation type="submission" date="2016-10" db="EMBL/GenBank/DDBJ databases">
        <authorList>
            <person name="Varghese N."/>
            <person name="Submissions S."/>
        </authorList>
    </citation>
    <scope>NUCLEOTIDE SEQUENCE [LARGE SCALE GENOMIC DNA]</scope>
    <source>
        <strain evidence="2">DSM 18733</strain>
    </source>
</reference>
<dbReference type="EMBL" id="FOAF01000001">
    <property type="protein sequence ID" value="SEL15804.1"/>
    <property type="molecule type" value="Genomic_DNA"/>
</dbReference>
<dbReference type="GO" id="GO:0030638">
    <property type="term" value="P:polyketide metabolic process"/>
    <property type="evidence" value="ECO:0007669"/>
    <property type="project" value="InterPro"/>
</dbReference>
<dbReference type="SUPFAM" id="SSF54427">
    <property type="entry name" value="NTF2-like"/>
    <property type="match status" value="1"/>
</dbReference>
<dbReference type="Gene3D" id="3.10.450.50">
    <property type="match status" value="1"/>
</dbReference>
<accession>A0A1H7MX75</accession>
<evidence type="ECO:0000313" key="1">
    <source>
        <dbReference type="EMBL" id="SEL15804.1"/>
    </source>
</evidence>
<evidence type="ECO:0000313" key="2">
    <source>
        <dbReference type="Proteomes" id="UP000199421"/>
    </source>
</evidence>